<dbReference type="EMBL" id="CP109208">
    <property type="protein sequence ID" value="WUU58514.1"/>
    <property type="molecule type" value="Genomic_DNA"/>
</dbReference>
<evidence type="ECO:0000313" key="2">
    <source>
        <dbReference type="EMBL" id="WUU58514.1"/>
    </source>
</evidence>
<accession>A0ABZ1YGJ9</accession>
<keyword evidence="2" id="KW-0614">Plasmid</keyword>
<geneLocation type="plasmid" evidence="2">
    <name>unnamed1</name>
</geneLocation>
<proteinExistence type="predicted"/>
<gene>
    <name evidence="2" type="ORF">OIE82_35645</name>
</gene>
<protein>
    <submittedName>
        <fullName evidence="2">Uncharacterized protein</fullName>
    </submittedName>
</protein>
<name>A0ABZ1YGJ9_9ACTN</name>
<feature type="region of interest" description="Disordered" evidence="1">
    <location>
        <begin position="365"/>
        <end position="395"/>
    </location>
</feature>
<dbReference type="RefSeq" id="WP_266477745.1">
    <property type="nucleotide sequence ID" value="NZ_CP109208.1"/>
</dbReference>
<evidence type="ECO:0000256" key="1">
    <source>
        <dbReference type="SAM" id="MobiDB-lite"/>
    </source>
</evidence>
<sequence length="395" mass="42070">MPRTPPSGADAELIALLAARGVKVSPYQLERWRARGLLPRNPYRSLGRGRGRAARLTPEITVTAELLGRTARQGRKNADLTELVKGISAQNPAVVRAACVTGLTDLADQTGARPGHGAGPDDGAQARLDAAAQLARTQRHHGGLHNDLRALLAEHGLDVDDIPELPPMEHPALLELAVRLFSSGRGEVGLDEIADALGAAWNWPQDAVEEMQHSLARSEIEALTRGQDPWDDLPPVHDVHSLIAAVQECADTELLRTAETVTTTSSYQMMAALGSLAGLAQPALPLAVRPEATKAMLRHPIWLTWGQFASRAGAFSNASQAFAIAVGLRTPGFIDRLADYRELLRCLLRLDHLASRLQPGAIPAARSAVVPESQAPRGDGHPGGAPSGAREGHGR</sequence>
<organism evidence="2">
    <name type="scientific">Streptomyces althioticus</name>
    <dbReference type="NCBI Taxonomy" id="83380"/>
    <lineage>
        <taxon>Bacteria</taxon>
        <taxon>Bacillati</taxon>
        <taxon>Actinomycetota</taxon>
        <taxon>Actinomycetes</taxon>
        <taxon>Kitasatosporales</taxon>
        <taxon>Streptomycetaceae</taxon>
        <taxon>Streptomyces</taxon>
        <taxon>Streptomyces althioticus group</taxon>
    </lineage>
</organism>
<reference evidence="2" key="1">
    <citation type="submission" date="2022-10" db="EMBL/GenBank/DDBJ databases">
        <title>The complete genomes of actinobacterial strains from the NBC collection.</title>
        <authorList>
            <person name="Joergensen T.S."/>
            <person name="Alvarez Arevalo M."/>
            <person name="Sterndorff E.B."/>
            <person name="Faurdal D."/>
            <person name="Vuksanovic O."/>
            <person name="Mourched A.-S."/>
            <person name="Charusanti P."/>
            <person name="Shaw S."/>
            <person name="Blin K."/>
            <person name="Weber T."/>
        </authorList>
    </citation>
    <scope>NUCLEOTIDE SEQUENCE [LARGE SCALE GENOMIC DNA]</scope>
    <source>
        <strain evidence="2">NBC 01686</strain>
        <plasmid evidence="2">unnamed1</plasmid>
    </source>
</reference>